<evidence type="ECO:0000313" key="2">
    <source>
        <dbReference type="EMBL" id="KAK4086510.1"/>
    </source>
</evidence>
<reference evidence="2 3" key="1">
    <citation type="journal article" date="2024" name="Microbiol. Resour. Announc.">
        <title>Genome annotations for the ascomycete fungi Trichoderma harzianum, Trichoderma aggressivum, and Purpureocillium lilacinum.</title>
        <authorList>
            <person name="Beijen E.P.W."/>
            <person name="Ohm R.A."/>
        </authorList>
    </citation>
    <scope>NUCLEOTIDE SEQUENCE [LARGE SCALE GENOMIC DNA]</scope>
    <source>
        <strain evidence="2 3">CBS 150709</strain>
    </source>
</reference>
<dbReference type="Proteomes" id="UP001287286">
    <property type="component" value="Unassembled WGS sequence"/>
</dbReference>
<protein>
    <submittedName>
        <fullName evidence="2">Uncharacterized protein</fullName>
    </submittedName>
</protein>
<keyword evidence="3" id="KW-1185">Reference proteome</keyword>
<feature type="region of interest" description="Disordered" evidence="1">
    <location>
        <begin position="208"/>
        <end position="266"/>
    </location>
</feature>
<proteinExistence type="predicted"/>
<dbReference type="EMBL" id="JAWRVI010000040">
    <property type="protein sequence ID" value="KAK4086510.1"/>
    <property type="molecule type" value="Genomic_DNA"/>
</dbReference>
<sequence>MGRATQGKVGEATMRSLKAAARQWAEGCLRTTMGNWGRGSTSSSKGCGTLPCLNKDGVDGQAEMRGQQSSETKRTMELRTAAAAAAAADLNMRDWGGHGVAKVDEPRYVLRRRDADRAWTPGTGWHGIVTSNRAGRRTGRFVDDVIISGRYVLAAHHLDPSCAARKGVQLALAKRQVGWDGFHATDAGFSQGRCVPCAPALTAQVMAGGGQAPHAGCPPRPSARRKPFREPPASGFESPHSQPAWHGLSTACDGNTTSRHALLQTT</sequence>
<accession>A0ABR0BR55</accession>
<gene>
    <name evidence="2" type="ORF">Purlil1_9126</name>
</gene>
<comment type="caution">
    <text evidence="2">The sequence shown here is derived from an EMBL/GenBank/DDBJ whole genome shotgun (WGS) entry which is preliminary data.</text>
</comment>
<evidence type="ECO:0000313" key="3">
    <source>
        <dbReference type="Proteomes" id="UP001287286"/>
    </source>
</evidence>
<name>A0ABR0BR55_PURLI</name>
<organism evidence="2 3">
    <name type="scientific">Purpureocillium lilacinum</name>
    <name type="common">Paecilomyces lilacinus</name>
    <dbReference type="NCBI Taxonomy" id="33203"/>
    <lineage>
        <taxon>Eukaryota</taxon>
        <taxon>Fungi</taxon>
        <taxon>Dikarya</taxon>
        <taxon>Ascomycota</taxon>
        <taxon>Pezizomycotina</taxon>
        <taxon>Sordariomycetes</taxon>
        <taxon>Hypocreomycetidae</taxon>
        <taxon>Hypocreales</taxon>
        <taxon>Ophiocordycipitaceae</taxon>
        <taxon>Purpureocillium</taxon>
    </lineage>
</organism>
<feature type="compositionally biased region" description="Polar residues" evidence="1">
    <location>
        <begin position="252"/>
        <end position="266"/>
    </location>
</feature>
<evidence type="ECO:0000256" key="1">
    <source>
        <dbReference type="SAM" id="MobiDB-lite"/>
    </source>
</evidence>